<evidence type="ECO:0000313" key="9">
    <source>
        <dbReference type="EMBL" id="SHF90348.1"/>
    </source>
</evidence>
<protein>
    <submittedName>
        <fullName evidence="9">Fucose permease</fullName>
    </submittedName>
</protein>
<evidence type="ECO:0000256" key="2">
    <source>
        <dbReference type="ARBA" id="ARBA00008335"/>
    </source>
</evidence>
<comment type="subcellular location">
    <subcellularLocation>
        <location evidence="1">Endomembrane system</location>
        <topology evidence="1">Multi-pass membrane protein</topology>
    </subcellularLocation>
</comment>
<dbReference type="InterPro" id="IPR011701">
    <property type="entry name" value="MFS"/>
</dbReference>
<evidence type="ECO:0000313" key="10">
    <source>
        <dbReference type="Proteomes" id="UP000184020"/>
    </source>
</evidence>
<keyword evidence="3" id="KW-0813">Transport</keyword>
<feature type="transmembrane region" description="Helical" evidence="7">
    <location>
        <begin position="206"/>
        <end position="225"/>
    </location>
</feature>
<dbReference type="Proteomes" id="UP000184020">
    <property type="component" value="Unassembled WGS sequence"/>
</dbReference>
<evidence type="ECO:0000259" key="8">
    <source>
        <dbReference type="PROSITE" id="PS50850"/>
    </source>
</evidence>
<keyword evidence="4 7" id="KW-0812">Transmembrane</keyword>
<dbReference type="PANTHER" id="PTHR23514">
    <property type="entry name" value="BYPASS OF STOP CODON PROTEIN 6"/>
    <property type="match status" value="1"/>
</dbReference>
<dbReference type="PROSITE" id="PS50850">
    <property type="entry name" value="MFS"/>
    <property type="match status" value="1"/>
</dbReference>
<dbReference type="RefSeq" id="WP_073016150.1">
    <property type="nucleotide sequence ID" value="NZ_FQWF01000001.1"/>
</dbReference>
<sequence>MKKSTVKIAMYLNYFVFAILLNSVGIVILKAQKNYGVDELQASVLEAFKDLPIAIVSFLIASFLPRIGYKRAMLIGLALVSVACISMYFGNSFGTAKLLFATVGVSFALIKVSVYSLIGTITQNQQEHNSLMSSIEGVFMIGIALAYFLFPAFNSDGNPDAWLNVYWLLAAISLLSFGFLFFTKFDNQTEIPGVDLADDFKQMFKLFAKLLTIVFVISAFLFVMIEQGIMSWLPTFNSKVLHLPENISIMMASILAISLAVGRLLAGVITKHVNWIWVLSVCIVAAMLIVIFVLPKTVGLEVRDINSLGDIPLIGFAFPLVGLFIAPIYPLLNSVVLSALPKKLHSSMTGLIVVFSALGGTLGSRVIGYLFKNEGPENAFYYTLIPMFLLLISFFILKKLTATTEIPLQLQKEIH</sequence>
<dbReference type="Pfam" id="PF07690">
    <property type="entry name" value="MFS_1"/>
    <property type="match status" value="1"/>
</dbReference>
<feature type="transmembrane region" description="Helical" evidence="7">
    <location>
        <begin position="344"/>
        <end position="367"/>
    </location>
</feature>
<dbReference type="Gene3D" id="1.20.1250.20">
    <property type="entry name" value="MFS general substrate transporter like domains"/>
    <property type="match status" value="1"/>
</dbReference>
<proteinExistence type="inferred from homology"/>
<keyword evidence="6 7" id="KW-0472">Membrane</keyword>
<keyword evidence="10" id="KW-1185">Reference proteome</keyword>
<dbReference type="PANTHER" id="PTHR23514:SF3">
    <property type="entry name" value="BYPASS OF STOP CODON PROTEIN 6"/>
    <property type="match status" value="1"/>
</dbReference>
<feature type="transmembrane region" description="Helical" evidence="7">
    <location>
        <begin position="130"/>
        <end position="153"/>
    </location>
</feature>
<feature type="transmembrane region" description="Helical" evidence="7">
    <location>
        <begin position="51"/>
        <end position="67"/>
    </location>
</feature>
<name>A0A1M5FFU4_9FLAO</name>
<keyword evidence="5 7" id="KW-1133">Transmembrane helix</keyword>
<dbReference type="OrthoDB" id="6395826at2"/>
<gene>
    <name evidence="9" type="ORF">SAMN05444372_101113</name>
</gene>
<dbReference type="InterPro" id="IPR036259">
    <property type="entry name" value="MFS_trans_sf"/>
</dbReference>
<feature type="transmembrane region" description="Helical" evidence="7">
    <location>
        <begin position="74"/>
        <end position="93"/>
    </location>
</feature>
<dbReference type="SUPFAM" id="SSF103473">
    <property type="entry name" value="MFS general substrate transporter"/>
    <property type="match status" value="1"/>
</dbReference>
<dbReference type="GO" id="GO:0012505">
    <property type="term" value="C:endomembrane system"/>
    <property type="evidence" value="ECO:0007669"/>
    <property type="project" value="UniProtKB-SubCell"/>
</dbReference>
<evidence type="ECO:0000256" key="3">
    <source>
        <dbReference type="ARBA" id="ARBA00022448"/>
    </source>
</evidence>
<evidence type="ECO:0000256" key="4">
    <source>
        <dbReference type="ARBA" id="ARBA00022692"/>
    </source>
</evidence>
<feature type="transmembrane region" description="Helical" evidence="7">
    <location>
        <begin position="247"/>
        <end position="266"/>
    </location>
</feature>
<dbReference type="GO" id="GO:0022857">
    <property type="term" value="F:transmembrane transporter activity"/>
    <property type="evidence" value="ECO:0007669"/>
    <property type="project" value="InterPro"/>
</dbReference>
<dbReference type="EMBL" id="FQWF01000001">
    <property type="protein sequence ID" value="SHF90348.1"/>
    <property type="molecule type" value="Genomic_DNA"/>
</dbReference>
<organism evidence="9 10">
    <name type="scientific">Flavobacterium micromati</name>
    <dbReference type="NCBI Taxonomy" id="229205"/>
    <lineage>
        <taxon>Bacteria</taxon>
        <taxon>Pseudomonadati</taxon>
        <taxon>Bacteroidota</taxon>
        <taxon>Flavobacteriia</taxon>
        <taxon>Flavobacteriales</taxon>
        <taxon>Flavobacteriaceae</taxon>
        <taxon>Flavobacterium</taxon>
    </lineage>
</organism>
<feature type="transmembrane region" description="Helical" evidence="7">
    <location>
        <begin position="273"/>
        <end position="293"/>
    </location>
</feature>
<feature type="transmembrane region" description="Helical" evidence="7">
    <location>
        <begin position="12"/>
        <end position="31"/>
    </location>
</feature>
<reference evidence="10" key="1">
    <citation type="submission" date="2016-11" db="EMBL/GenBank/DDBJ databases">
        <authorList>
            <person name="Varghese N."/>
            <person name="Submissions S."/>
        </authorList>
    </citation>
    <scope>NUCLEOTIDE SEQUENCE [LARGE SCALE GENOMIC DNA]</scope>
    <source>
        <strain evidence="10">DSM 17659</strain>
    </source>
</reference>
<evidence type="ECO:0000256" key="7">
    <source>
        <dbReference type="SAM" id="Phobius"/>
    </source>
</evidence>
<feature type="transmembrane region" description="Helical" evidence="7">
    <location>
        <begin position="313"/>
        <end position="332"/>
    </location>
</feature>
<feature type="transmembrane region" description="Helical" evidence="7">
    <location>
        <begin position="99"/>
        <end position="118"/>
    </location>
</feature>
<accession>A0A1M5FFU4</accession>
<feature type="domain" description="Major facilitator superfamily (MFS) profile" evidence="8">
    <location>
        <begin position="6"/>
        <end position="401"/>
    </location>
</feature>
<dbReference type="AlphaFoldDB" id="A0A1M5FFU4"/>
<dbReference type="InterPro" id="IPR051788">
    <property type="entry name" value="MFS_Transporter"/>
</dbReference>
<evidence type="ECO:0000256" key="1">
    <source>
        <dbReference type="ARBA" id="ARBA00004127"/>
    </source>
</evidence>
<comment type="similarity">
    <text evidence="2">Belongs to the major facilitator superfamily.</text>
</comment>
<dbReference type="GO" id="GO:0016020">
    <property type="term" value="C:membrane"/>
    <property type="evidence" value="ECO:0007669"/>
    <property type="project" value="TreeGrafter"/>
</dbReference>
<feature type="transmembrane region" description="Helical" evidence="7">
    <location>
        <begin position="165"/>
        <end position="185"/>
    </location>
</feature>
<evidence type="ECO:0000256" key="5">
    <source>
        <dbReference type="ARBA" id="ARBA00022989"/>
    </source>
</evidence>
<feature type="transmembrane region" description="Helical" evidence="7">
    <location>
        <begin position="379"/>
        <end position="397"/>
    </location>
</feature>
<evidence type="ECO:0000256" key="6">
    <source>
        <dbReference type="ARBA" id="ARBA00023136"/>
    </source>
</evidence>
<dbReference type="STRING" id="229205.SAMN05444372_101113"/>
<dbReference type="InterPro" id="IPR020846">
    <property type="entry name" value="MFS_dom"/>
</dbReference>